<keyword evidence="2" id="KW-1185">Reference proteome</keyword>
<sequence length="406" mass="44286">MAHYSSLFTLGLLSDRATPPPSPDKNIFFKFRKSSLPTSSLSKPSDISTPSDPFHHPPQFTNPFANSPEAATELRSFLSLDLAADQSLTSRRLNSIFVPESPDLPTNRAPKQPSSGLIGSPSLPPPRRASRDSLRTLPSPRPAPSSALPQVPRERKEPHFLPPILIPSPSLFTLSPASSAKLPGGSSPPSHRTPLSAPPGRSRSSLDSSSSFIQTPSPVSPLSSPSFRSSRHASFLSFSSTASVRTSRRRVMERSDALACLEGRSRAPGRIPRSARQRNFMSMSDDEDEEARDEDDAGGDADIEDDSDVPERSSRTTFRPSFVLSEIPQGHLTDIPTVSRCPFDEEEDRVLPSTTIPSHPQSPQSNPRSRSRRSTLESWFPLANFIDLKDGELQGFHGLVEIVNGL</sequence>
<protein>
    <submittedName>
        <fullName evidence="1">Uncharacterized protein</fullName>
    </submittedName>
</protein>
<proteinExistence type="predicted"/>
<comment type="caution">
    <text evidence="1">The sequence shown here is derived from an EMBL/GenBank/DDBJ whole genome shotgun (WGS) entry which is preliminary data.</text>
</comment>
<name>A0ACC0UDT9_9AGAM</name>
<evidence type="ECO:0000313" key="2">
    <source>
        <dbReference type="Proteomes" id="UP001207468"/>
    </source>
</evidence>
<dbReference type="Proteomes" id="UP001207468">
    <property type="component" value="Unassembled WGS sequence"/>
</dbReference>
<gene>
    <name evidence="1" type="ORF">F5148DRAFT_1148063</name>
</gene>
<reference evidence="1" key="1">
    <citation type="submission" date="2021-03" db="EMBL/GenBank/DDBJ databases">
        <title>Evolutionary priming and transition to the ectomycorrhizal habit in an iconic lineage of mushroom-forming fungi: is preadaptation a requirement?</title>
        <authorList>
            <consortium name="DOE Joint Genome Institute"/>
            <person name="Looney B.P."/>
            <person name="Miyauchi S."/>
            <person name="Morin E."/>
            <person name="Drula E."/>
            <person name="Courty P.E."/>
            <person name="Chicoki N."/>
            <person name="Fauchery L."/>
            <person name="Kohler A."/>
            <person name="Kuo A."/>
            <person name="LaButti K."/>
            <person name="Pangilinan J."/>
            <person name="Lipzen A."/>
            <person name="Riley R."/>
            <person name="Andreopoulos W."/>
            <person name="He G."/>
            <person name="Johnson J."/>
            <person name="Barry K.W."/>
            <person name="Grigoriev I.V."/>
            <person name="Nagy L."/>
            <person name="Hibbett D."/>
            <person name="Henrissat B."/>
            <person name="Matheny P.B."/>
            <person name="Labbe J."/>
            <person name="Martin A.F."/>
        </authorList>
    </citation>
    <scope>NUCLEOTIDE SEQUENCE</scope>
    <source>
        <strain evidence="1">BPL698</strain>
    </source>
</reference>
<dbReference type="EMBL" id="JAGFNK010000056">
    <property type="protein sequence ID" value="KAI9509786.1"/>
    <property type="molecule type" value="Genomic_DNA"/>
</dbReference>
<organism evidence="1 2">
    <name type="scientific">Russula earlei</name>
    <dbReference type="NCBI Taxonomy" id="71964"/>
    <lineage>
        <taxon>Eukaryota</taxon>
        <taxon>Fungi</taxon>
        <taxon>Dikarya</taxon>
        <taxon>Basidiomycota</taxon>
        <taxon>Agaricomycotina</taxon>
        <taxon>Agaricomycetes</taxon>
        <taxon>Russulales</taxon>
        <taxon>Russulaceae</taxon>
        <taxon>Russula</taxon>
    </lineage>
</organism>
<accession>A0ACC0UDT9</accession>
<evidence type="ECO:0000313" key="1">
    <source>
        <dbReference type="EMBL" id="KAI9509786.1"/>
    </source>
</evidence>